<reference evidence="1 2" key="1">
    <citation type="journal article" date="2024" name="Plant Biotechnol. J.">
        <title>Dendrobium thyrsiflorum genome and its molecular insights into genes involved in important horticultural traits.</title>
        <authorList>
            <person name="Chen B."/>
            <person name="Wang J.Y."/>
            <person name="Zheng P.J."/>
            <person name="Li K.L."/>
            <person name="Liang Y.M."/>
            <person name="Chen X.F."/>
            <person name="Zhang C."/>
            <person name="Zhao X."/>
            <person name="He X."/>
            <person name="Zhang G.Q."/>
            <person name="Liu Z.J."/>
            <person name="Xu Q."/>
        </authorList>
    </citation>
    <scope>NUCLEOTIDE SEQUENCE [LARGE SCALE GENOMIC DNA]</scope>
    <source>
        <strain evidence="1">GZMU011</strain>
    </source>
</reference>
<evidence type="ECO:0000313" key="1">
    <source>
        <dbReference type="EMBL" id="KAL0904582.1"/>
    </source>
</evidence>
<dbReference type="AlphaFoldDB" id="A0ABD0TXZ2"/>
<gene>
    <name evidence="1" type="ORF">M5K25_026709</name>
</gene>
<keyword evidence="2" id="KW-1185">Reference proteome</keyword>
<proteinExistence type="predicted"/>
<comment type="caution">
    <text evidence="1">The sequence shown here is derived from an EMBL/GenBank/DDBJ whole genome shotgun (WGS) entry which is preliminary data.</text>
</comment>
<dbReference type="PANTHER" id="PTHR33709:SF17">
    <property type="entry name" value="UBIQUITIN-SPECIFIC PROTEASE FAMILY C19-RELATED PROTEIN"/>
    <property type="match status" value="1"/>
</dbReference>
<accession>A0ABD0TXZ2</accession>
<name>A0ABD0TXZ2_DENTH</name>
<dbReference type="InterPro" id="IPR040339">
    <property type="entry name" value="At1g16860-like"/>
</dbReference>
<protein>
    <submittedName>
        <fullName evidence="1">Uncharacterized protein</fullName>
    </submittedName>
</protein>
<dbReference type="EMBL" id="JANQDX010000019">
    <property type="protein sequence ID" value="KAL0904582.1"/>
    <property type="molecule type" value="Genomic_DNA"/>
</dbReference>
<evidence type="ECO:0000313" key="2">
    <source>
        <dbReference type="Proteomes" id="UP001552299"/>
    </source>
</evidence>
<dbReference type="PANTHER" id="PTHR33709">
    <property type="entry name" value="OSJNBA0035M09.9 PROTEIN"/>
    <property type="match status" value="1"/>
</dbReference>
<dbReference type="Proteomes" id="UP001552299">
    <property type="component" value="Unassembled WGS sequence"/>
</dbReference>
<organism evidence="1 2">
    <name type="scientific">Dendrobium thyrsiflorum</name>
    <name type="common">Pinecone-like raceme dendrobium</name>
    <name type="synonym">Orchid</name>
    <dbReference type="NCBI Taxonomy" id="117978"/>
    <lineage>
        <taxon>Eukaryota</taxon>
        <taxon>Viridiplantae</taxon>
        <taxon>Streptophyta</taxon>
        <taxon>Embryophyta</taxon>
        <taxon>Tracheophyta</taxon>
        <taxon>Spermatophyta</taxon>
        <taxon>Magnoliopsida</taxon>
        <taxon>Liliopsida</taxon>
        <taxon>Asparagales</taxon>
        <taxon>Orchidaceae</taxon>
        <taxon>Epidendroideae</taxon>
        <taxon>Malaxideae</taxon>
        <taxon>Dendrobiinae</taxon>
        <taxon>Dendrobium</taxon>
    </lineage>
</organism>
<sequence>MRWRKGITVQAALEVASTSTNLLYVADFYVSDLNSGTRVLVRAGNGAKVVSFVKPATTLHVSIKNIEQFPSLLRWLQNHSIPTDDLEMRFEEGFREVTGHIVSLHFLEMRYHEMKRHKDYGHFPPTIDCSNLDIEHVILYHGWLLTFDQFILDFYKDRMKEVLPDSNLRHFFNAEDWQDMQYEFEFHLKCCPTQTQLQSRLHMLLRN</sequence>